<feature type="compositionally biased region" description="Basic residues" evidence="1">
    <location>
        <begin position="1"/>
        <end position="10"/>
    </location>
</feature>
<reference evidence="2" key="1">
    <citation type="submission" date="2020-02" db="EMBL/GenBank/DDBJ databases">
        <authorList>
            <person name="Meier V. D."/>
        </authorList>
    </citation>
    <scope>NUCLEOTIDE SEQUENCE</scope>
    <source>
        <strain evidence="2">AVDCRST_MAG73</strain>
    </source>
</reference>
<evidence type="ECO:0000313" key="2">
    <source>
        <dbReference type="EMBL" id="CAA9536397.1"/>
    </source>
</evidence>
<name>A0A6J4TZE6_9BACT</name>
<organism evidence="2">
    <name type="scientific">uncultured Thermomicrobiales bacterium</name>
    <dbReference type="NCBI Taxonomy" id="1645740"/>
    <lineage>
        <taxon>Bacteria</taxon>
        <taxon>Pseudomonadati</taxon>
        <taxon>Thermomicrobiota</taxon>
        <taxon>Thermomicrobia</taxon>
        <taxon>Thermomicrobiales</taxon>
        <taxon>environmental samples</taxon>
    </lineage>
</organism>
<protein>
    <submittedName>
        <fullName evidence="2">Uncharacterized protein</fullName>
    </submittedName>
</protein>
<gene>
    <name evidence="2" type="ORF">AVDCRST_MAG73-1503</name>
</gene>
<feature type="non-terminal residue" evidence="2">
    <location>
        <position position="56"/>
    </location>
</feature>
<dbReference type="EMBL" id="CADCWE010000087">
    <property type="protein sequence ID" value="CAA9536397.1"/>
    <property type="molecule type" value="Genomic_DNA"/>
</dbReference>
<accession>A0A6J4TZE6</accession>
<evidence type="ECO:0000256" key="1">
    <source>
        <dbReference type="SAM" id="MobiDB-lite"/>
    </source>
</evidence>
<feature type="compositionally biased region" description="Low complexity" evidence="1">
    <location>
        <begin position="38"/>
        <end position="50"/>
    </location>
</feature>
<feature type="compositionally biased region" description="Low complexity" evidence="1">
    <location>
        <begin position="14"/>
        <end position="26"/>
    </location>
</feature>
<proteinExistence type="predicted"/>
<sequence length="56" mass="5891">APRCAWRRRRDSSPGRAAGPACGPAGHRAVEPTHRSQPADLDAAIPPLAASQRPIL</sequence>
<feature type="non-terminal residue" evidence="2">
    <location>
        <position position="1"/>
    </location>
</feature>
<feature type="region of interest" description="Disordered" evidence="1">
    <location>
        <begin position="1"/>
        <end position="56"/>
    </location>
</feature>
<dbReference type="AlphaFoldDB" id="A0A6J4TZE6"/>